<dbReference type="InterPro" id="IPR029044">
    <property type="entry name" value="Nucleotide-diphossugar_trans"/>
</dbReference>
<protein>
    <submittedName>
        <fullName evidence="2">Glycosyltransferase family 2 protein</fullName>
    </submittedName>
</protein>
<dbReference type="Gene3D" id="3.90.550.10">
    <property type="entry name" value="Spore Coat Polysaccharide Biosynthesis Protein SpsA, Chain A"/>
    <property type="match status" value="1"/>
</dbReference>
<dbReference type="Proteomes" id="UP000256708">
    <property type="component" value="Unassembled WGS sequence"/>
</dbReference>
<organism evidence="2 3">
    <name type="scientific">Pontibacter diazotrophicus</name>
    <dbReference type="NCBI Taxonomy" id="1400979"/>
    <lineage>
        <taxon>Bacteria</taxon>
        <taxon>Pseudomonadati</taxon>
        <taxon>Bacteroidota</taxon>
        <taxon>Cytophagia</taxon>
        <taxon>Cytophagales</taxon>
        <taxon>Hymenobacteraceae</taxon>
        <taxon>Pontibacter</taxon>
    </lineage>
</organism>
<dbReference type="InterPro" id="IPR050834">
    <property type="entry name" value="Glycosyltransf_2"/>
</dbReference>
<dbReference type="PANTHER" id="PTHR43685:SF2">
    <property type="entry name" value="GLYCOSYLTRANSFERASE 2-LIKE DOMAIN-CONTAINING PROTEIN"/>
    <property type="match status" value="1"/>
</dbReference>
<keyword evidence="3" id="KW-1185">Reference proteome</keyword>
<dbReference type="InterPro" id="IPR001173">
    <property type="entry name" value="Glyco_trans_2-like"/>
</dbReference>
<dbReference type="SUPFAM" id="SSF53448">
    <property type="entry name" value="Nucleotide-diphospho-sugar transferases"/>
    <property type="match status" value="1"/>
</dbReference>
<evidence type="ECO:0000259" key="1">
    <source>
        <dbReference type="Pfam" id="PF00535"/>
    </source>
</evidence>
<dbReference type="CDD" id="cd00761">
    <property type="entry name" value="Glyco_tranf_GTA_type"/>
    <property type="match status" value="1"/>
</dbReference>
<keyword evidence="2" id="KW-0808">Transferase</keyword>
<comment type="caution">
    <text evidence="2">The sequence shown here is derived from an EMBL/GenBank/DDBJ whole genome shotgun (WGS) entry which is preliminary data.</text>
</comment>
<dbReference type="Pfam" id="PF00535">
    <property type="entry name" value="Glycos_transf_2"/>
    <property type="match status" value="1"/>
</dbReference>
<feature type="domain" description="Glycosyltransferase 2-like" evidence="1">
    <location>
        <begin position="6"/>
        <end position="131"/>
    </location>
</feature>
<evidence type="ECO:0000313" key="3">
    <source>
        <dbReference type="Proteomes" id="UP000256708"/>
    </source>
</evidence>
<dbReference type="EMBL" id="QRGR01000012">
    <property type="protein sequence ID" value="RDV14870.1"/>
    <property type="molecule type" value="Genomic_DNA"/>
</dbReference>
<reference evidence="3" key="1">
    <citation type="submission" date="2018-08" db="EMBL/GenBank/DDBJ databases">
        <authorList>
            <person name="Liu Z.-W."/>
            <person name="Du Z.-J."/>
        </authorList>
    </citation>
    <scope>NUCLEOTIDE SEQUENCE [LARGE SCALE GENOMIC DNA]</scope>
    <source>
        <strain evidence="3">H4X</strain>
    </source>
</reference>
<dbReference type="PANTHER" id="PTHR43685">
    <property type="entry name" value="GLYCOSYLTRANSFERASE"/>
    <property type="match status" value="1"/>
</dbReference>
<gene>
    <name evidence="2" type="ORF">DXT99_12995</name>
</gene>
<dbReference type="GO" id="GO:0016740">
    <property type="term" value="F:transferase activity"/>
    <property type="evidence" value="ECO:0007669"/>
    <property type="project" value="UniProtKB-KW"/>
</dbReference>
<name>A0A3D8LBU5_9BACT</name>
<accession>A0A3D8LBU5</accession>
<evidence type="ECO:0000313" key="2">
    <source>
        <dbReference type="EMBL" id="RDV14870.1"/>
    </source>
</evidence>
<sequence length="268" mass="31226">MLSLVSVIVPCYNYGHYLAEALDSVLSQTYKEWECIIVNDGSTDHTEEVALSFCGQDNRFKYIFQENQGVVTARNSALQIARGKYILPLDGDDKIHSRYIEKGIEVLENNEGVKVVYCKAAYFGELTGEIVLKPYTFENLLIRNMIFCTALHRKADSDKVGGYNSFMNKGLEDWDYWISILKEGGEAYQIPEILFYYRRRNGTRSDSFTFAEEANIRIQVYEKHHEAYTRMIGDPIHMLREKERLAKDLRNIRSRIIYKVFRNLRLLP</sequence>
<dbReference type="AlphaFoldDB" id="A0A3D8LBU5"/>
<proteinExistence type="predicted"/>